<name>A0A9W4IMW0_9EURO</name>
<dbReference type="OrthoDB" id="428822at2759"/>
<gene>
    <name evidence="1" type="ORF">PSALAMII_LOCUS2097</name>
</gene>
<dbReference type="AlphaFoldDB" id="A0A9W4IMW0"/>
<protein>
    <submittedName>
        <fullName evidence="1">Uncharacterized protein</fullName>
    </submittedName>
</protein>
<sequence>MNRLVNLGGVSSVCWACISCISYDNTIESISITFATLKVVSFSLTINRALFFEFVCFADNLLFDGFDIPLSFVEALEPLPPKLPSLVMIVVMVDNAGALYPIA</sequence>
<dbReference type="Proteomes" id="UP001152592">
    <property type="component" value="Unassembled WGS sequence"/>
</dbReference>
<evidence type="ECO:0000313" key="1">
    <source>
        <dbReference type="EMBL" id="CAG8312360.1"/>
    </source>
</evidence>
<organism evidence="1 2">
    <name type="scientific">Penicillium salamii</name>
    <dbReference type="NCBI Taxonomy" id="1612424"/>
    <lineage>
        <taxon>Eukaryota</taxon>
        <taxon>Fungi</taxon>
        <taxon>Dikarya</taxon>
        <taxon>Ascomycota</taxon>
        <taxon>Pezizomycotina</taxon>
        <taxon>Eurotiomycetes</taxon>
        <taxon>Eurotiomycetidae</taxon>
        <taxon>Eurotiales</taxon>
        <taxon>Aspergillaceae</taxon>
        <taxon>Penicillium</taxon>
    </lineage>
</organism>
<reference evidence="1" key="1">
    <citation type="submission" date="2021-07" db="EMBL/GenBank/DDBJ databases">
        <authorList>
            <person name="Branca A.L. A."/>
        </authorList>
    </citation>
    <scope>NUCLEOTIDE SEQUENCE</scope>
</reference>
<accession>A0A9W4IMW0</accession>
<dbReference type="EMBL" id="CAJVPD010000092">
    <property type="protein sequence ID" value="CAG8312360.1"/>
    <property type="molecule type" value="Genomic_DNA"/>
</dbReference>
<proteinExistence type="predicted"/>
<evidence type="ECO:0000313" key="2">
    <source>
        <dbReference type="Proteomes" id="UP001152592"/>
    </source>
</evidence>
<comment type="caution">
    <text evidence="1">The sequence shown here is derived from an EMBL/GenBank/DDBJ whole genome shotgun (WGS) entry which is preliminary data.</text>
</comment>